<dbReference type="Gene3D" id="1.25.40.10">
    <property type="entry name" value="Tetratricopeptide repeat domain"/>
    <property type="match status" value="1"/>
</dbReference>
<organism evidence="2 3">
    <name type="scientific">Brassica campestris</name>
    <name type="common">Field mustard</name>
    <dbReference type="NCBI Taxonomy" id="3711"/>
    <lineage>
        <taxon>Eukaryota</taxon>
        <taxon>Viridiplantae</taxon>
        <taxon>Streptophyta</taxon>
        <taxon>Embryophyta</taxon>
        <taxon>Tracheophyta</taxon>
        <taxon>Spermatophyta</taxon>
        <taxon>Magnoliopsida</taxon>
        <taxon>eudicotyledons</taxon>
        <taxon>Gunneridae</taxon>
        <taxon>Pentapetalae</taxon>
        <taxon>rosids</taxon>
        <taxon>malvids</taxon>
        <taxon>Brassicales</taxon>
        <taxon>Brassicaceae</taxon>
        <taxon>Brassiceae</taxon>
        <taxon>Brassica</taxon>
    </lineage>
</organism>
<reference evidence="2 3" key="2">
    <citation type="journal article" date="2018" name="Hortic Res">
        <title>Improved Brassica rapa reference genome by single-molecule sequencing and chromosome conformation capture technologies.</title>
        <authorList>
            <person name="Zhang L."/>
            <person name="Cai X."/>
            <person name="Wu J."/>
            <person name="Liu M."/>
            <person name="Grob S."/>
            <person name="Cheng F."/>
            <person name="Liang J."/>
            <person name="Cai C."/>
            <person name="Liu Z."/>
            <person name="Liu B."/>
            <person name="Wang F."/>
            <person name="Li S."/>
            <person name="Liu F."/>
            <person name="Li X."/>
            <person name="Cheng L."/>
            <person name="Yang W."/>
            <person name="Li M.H."/>
            <person name="Grossniklaus U."/>
            <person name="Zheng H."/>
            <person name="Wang X."/>
        </authorList>
    </citation>
    <scope>NUCLEOTIDE SEQUENCE [LARGE SCALE GENOMIC DNA]</scope>
    <source>
        <strain evidence="2 3">cv. Chiifu-401-42</strain>
    </source>
</reference>
<dbReference type="OMA" id="CAGFRCL"/>
<dbReference type="InterPro" id="IPR011990">
    <property type="entry name" value="TPR-like_helical_dom_sf"/>
</dbReference>
<comment type="similarity">
    <text evidence="1">Belongs to the PPR family. P subfamily.</text>
</comment>
<dbReference type="Proteomes" id="UP000011750">
    <property type="component" value="Chromosome A05"/>
</dbReference>
<sequence length="165" mass="19024">MEGQKMTLSPSQNGARLDLIAAIKGLAAAENYFNSRQLGAKNQSTYRKLLKWYYRELKEDKAKALFQEMDHLQLVNTFLPFMDMMNLFMGLLQPEKVEKLVYEMDRRDIDLNLACYVIWAKNYVATDDEVRIEDVFLHTDFNSIPIQPTFAALALLDDSGIVVPH</sequence>
<reference evidence="2" key="3">
    <citation type="submission" date="2023-03" db="UniProtKB">
        <authorList>
            <consortium name="EnsemblPlants"/>
        </authorList>
    </citation>
    <scope>IDENTIFICATION</scope>
    <source>
        <strain evidence="2">cv. Chiifu-401-42</strain>
    </source>
</reference>
<accession>M4ER34</accession>
<keyword evidence="3" id="KW-1185">Reference proteome</keyword>
<evidence type="ECO:0000313" key="3">
    <source>
        <dbReference type="Proteomes" id="UP000011750"/>
    </source>
</evidence>
<dbReference type="PANTHER" id="PTHR45717">
    <property type="entry name" value="OS12G0527900 PROTEIN"/>
    <property type="match status" value="1"/>
</dbReference>
<proteinExistence type="inferred from homology"/>
<name>M4ER34_BRACM</name>
<protein>
    <submittedName>
        <fullName evidence="2">Uncharacterized protein</fullName>
    </submittedName>
</protein>
<dbReference type="PANTHER" id="PTHR45717:SF34">
    <property type="entry name" value="PENTACOTRIPEPTIDE-REPEAT REGION OF PRORP DOMAIN-CONTAINING PROTEIN"/>
    <property type="match status" value="1"/>
</dbReference>
<dbReference type="EnsemblPlants" id="Bra031257.1">
    <property type="protein sequence ID" value="Bra031257.1-P"/>
    <property type="gene ID" value="Bra031257"/>
</dbReference>
<dbReference type="STRING" id="51351.M4ER34"/>
<dbReference type="AlphaFoldDB" id="M4ER34"/>
<dbReference type="Gramene" id="Bra031257.1">
    <property type="protein sequence ID" value="Bra031257.1-P"/>
    <property type="gene ID" value="Bra031257"/>
</dbReference>
<dbReference type="eggNOG" id="KOG4197">
    <property type="taxonomic scope" value="Eukaryota"/>
</dbReference>
<evidence type="ECO:0000313" key="2">
    <source>
        <dbReference type="EnsemblPlants" id="Bra031257.1-P"/>
    </source>
</evidence>
<dbReference type="SMR" id="M4ER34"/>
<evidence type="ECO:0000256" key="1">
    <source>
        <dbReference type="ARBA" id="ARBA00007626"/>
    </source>
</evidence>
<reference evidence="2 3" key="1">
    <citation type="journal article" date="2011" name="Nat. Genet.">
        <title>The genome of the mesopolyploid crop species Brassica rapa.</title>
        <authorList>
            <consortium name="Brassica rapa Genome Sequencing Project Consortium"/>
            <person name="Wang X."/>
            <person name="Wang H."/>
            <person name="Wang J."/>
            <person name="Sun R."/>
            <person name="Wu J."/>
            <person name="Liu S."/>
            <person name="Bai Y."/>
            <person name="Mun J.H."/>
            <person name="Bancroft I."/>
            <person name="Cheng F."/>
            <person name="Huang S."/>
            <person name="Li X."/>
            <person name="Hua W."/>
            <person name="Wang J."/>
            <person name="Wang X."/>
            <person name="Freeling M."/>
            <person name="Pires J.C."/>
            <person name="Paterson A.H."/>
            <person name="Chalhoub B."/>
            <person name="Wang B."/>
            <person name="Hayward A."/>
            <person name="Sharpe A.G."/>
            <person name="Park B.S."/>
            <person name="Weisshaar B."/>
            <person name="Liu B."/>
            <person name="Li B."/>
            <person name="Liu B."/>
            <person name="Tong C."/>
            <person name="Song C."/>
            <person name="Duran C."/>
            <person name="Peng C."/>
            <person name="Geng C."/>
            <person name="Koh C."/>
            <person name="Lin C."/>
            <person name="Edwards D."/>
            <person name="Mu D."/>
            <person name="Shen D."/>
            <person name="Soumpourou E."/>
            <person name="Li F."/>
            <person name="Fraser F."/>
            <person name="Conant G."/>
            <person name="Lassalle G."/>
            <person name="King G.J."/>
            <person name="Bonnema G."/>
            <person name="Tang H."/>
            <person name="Wang H."/>
            <person name="Belcram H."/>
            <person name="Zhou H."/>
            <person name="Hirakawa H."/>
            <person name="Abe H."/>
            <person name="Guo H."/>
            <person name="Wang H."/>
            <person name="Jin H."/>
            <person name="Parkin I.A."/>
            <person name="Batley J."/>
            <person name="Kim J.S."/>
            <person name="Just J."/>
            <person name="Li J."/>
            <person name="Xu J."/>
            <person name="Deng J."/>
            <person name="Kim J.A."/>
            <person name="Li J."/>
            <person name="Yu J."/>
            <person name="Meng J."/>
            <person name="Wang J."/>
            <person name="Min J."/>
            <person name="Poulain J."/>
            <person name="Wang J."/>
            <person name="Hatakeyama K."/>
            <person name="Wu K."/>
            <person name="Wang L."/>
            <person name="Fang L."/>
            <person name="Trick M."/>
            <person name="Links M.G."/>
            <person name="Zhao M."/>
            <person name="Jin M."/>
            <person name="Ramchiary N."/>
            <person name="Drou N."/>
            <person name="Berkman P.J."/>
            <person name="Cai Q."/>
            <person name="Huang Q."/>
            <person name="Li R."/>
            <person name="Tabata S."/>
            <person name="Cheng S."/>
            <person name="Zhang S."/>
            <person name="Zhang S."/>
            <person name="Huang S."/>
            <person name="Sato S."/>
            <person name="Sun S."/>
            <person name="Kwon S.J."/>
            <person name="Choi S.R."/>
            <person name="Lee T.H."/>
            <person name="Fan W."/>
            <person name="Zhao X."/>
            <person name="Tan X."/>
            <person name="Xu X."/>
            <person name="Wang Y."/>
            <person name="Qiu Y."/>
            <person name="Yin Y."/>
            <person name="Li Y."/>
            <person name="Du Y."/>
            <person name="Liao Y."/>
            <person name="Lim Y."/>
            <person name="Narusaka Y."/>
            <person name="Wang Y."/>
            <person name="Wang Z."/>
            <person name="Li Z."/>
            <person name="Wang Z."/>
            <person name="Xiong Z."/>
            <person name="Zhang Z."/>
        </authorList>
    </citation>
    <scope>NUCLEOTIDE SEQUENCE [LARGE SCALE GENOMIC DNA]</scope>
    <source>
        <strain evidence="2 3">cv. Chiifu-401-42</strain>
    </source>
</reference>
<dbReference type="InParanoid" id="M4ER34"/>
<dbReference type="HOGENOM" id="CLU_1613150_0_0_1"/>